<dbReference type="GO" id="GO:0019316">
    <property type="term" value="P:D-allose catabolic process"/>
    <property type="evidence" value="ECO:0007669"/>
    <property type="project" value="TreeGrafter"/>
</dbReference>
<proteinExistence type="inferred from homology"/>
<organism evidence="2 3">
    <name type="scientific">Candidatus Uhrbacteria bacterium RIFCSPLOWO2_01_FULL_47_24</name>
    <dbReference type="NCBI Taxonomy" id="1802401"/>
    <lineage>
        <taxon>Bacteria</taxon>
        <taxon>Candidatus Uhriibacteriota</taxon>
    </lineage>
</organism>
<accession>A0A1F7UTH4</accession>
<dbReference type="Gene3D" id="3.40.1400.10">
    <property type="entry name" value="Sugar-phosphate isomerase, RpiB/LacA/LacB"/>
    <property type="match status" value="1"/>
</dbReference>
<dbReference type="AlphaFoldDB" id="A0A1F7UTH4"/>
<dbReference type="Pfam" id="PF02502">
    <property type="entry name" value="LacAB_rpiB"/>
    <property type="match status" value="2"/>
</dbReference>
<evidence type="ECO:0000256" key="1">
    <source>
        <dbReference type="ARBA" id="ARBA00008754"/>
    </source>
</evidence>
<dbReference type="PIRSF" id="PIRSF005384">
    <property type="entry name" value="RpiB_LacA_B"/>
    <property type="match status" value="1"/>
</dbReference>
<protein>
    <recommendedName>
        <fullName evidence="4">Ribose-5-phosphate isomerase</fullName>
    </recommendedName>
</protein>
<dbReference type="STRING" id="1802401.A3B21_01185"/>
<comment type="similarity">
    <text evidence="1">Belongs to the LacAB/RpiB family.</text>
</comment>
<dbReference type="PANTHER" id="PTHR30345:SF0">
    <property type="entry name" value="DNA DAMAGE-REPAIR_TOLERATION PROTEIN DRT102"/>
    <property type="match status" value="1"/>
</dbReference>
<dbReference type="Proteomes" id="UP000176897">
    <property type="component" value="Unassembled WGS sequence"/>
</dbReference>
<dbReference type="EMBL" id="MGEJ01000011">
    <property type="protein sequence ID" value="OGL81008.1"/>
    <property type="molecule type" value="Genomic_DNA"/>
</dbReference>
<reference evidence="2 3" key="1">
    <citation type="journal article" date="2016" name="Nat. Commun.">
        <title>Thousands of microbial genomes shed light on interconnected biogeochemical processes in an aquifer system.</title>
        <authorList>
            <person name="Anantharaman K."/>
            <person name="Brown C.T."/>
            <person name="Hug L.A."/>
            <person name="Sharon I."/>
            <person name="Castelle C.J."/>
            <person name="Probst A.J."/>
            <person name="Thomas B.C."/>
            <person name="Singh A."/>
            <person name="Wilkins M.J."/>
            <person name="Karaoz U."/>
            <person name="Brodie E.L."/>
            <person name="Williams K.H."/>
            <person name="Hubbard S.S."/>
            <person name="Banfield J.F."/>
        </authorList>
    </citation>
    <scope>NUCLEOTIDE SEQUENCE [LARGE SCALE GENOMIC DNA]</scope>
</reference>
<dbReference type="InterPro" id="IPR003500">
    <property type="entry name" value="RpiB_LacA_LacB"/>
</dbReference>
<dbReference type="PANTHER" id="PTHR30345">
    <property type="entry name" value="RIBOSE-5-PHOSPHATE ISOMERASE B"/>
    <property type="match status" value="1"/>
</dbReference>
<dbReference type="SUPFAM" id="SSF89623">
    <property type="entry name" value="Ribose/Galactose isomerase RpiB/AlsB"/>
    <property type="match status" value="1"/>
</dbReference>
<comment type="caution">
    <text evidence="2">The sequence shown here is derived from an EMBL/GenBank/DDBJ whole genome shotgun (WGS) entry which is preliminary data.</text>
</comment>
<name>A0A1F7UTH4_9BACT</name>
<evidence type="ECO:0000313" key="3">
    <source>
        <dbReference type="Proteomes" id="UP000176897"/>
    </source>
</evidence>
<sequence>MTMARPTIYLAGDHAAFELKKQIVAYLKKRGYKVRDFGPHEYNPEDDYPDFIIPMAKAVAKAHPHLNPPPLRRRNSNALPLPVWERVGVRGIALGGSGIGECIVANKVKGVRAVRAWDKVSAKMSRWHNDTNVLCFGGGKTKDPAARDLALTFAQAKPIIDIWLATPFSGEPRHVRRLKKIARIEK</sequence>
<dbReference type="GO" id="GO:0004751">
    <property type="term" value="F:ribose-5-phosphate isomerase activity"/>
    <property type="evidence" value="ECO:0007669"/>
    <property type="project" value="TreeGrafter"/>
</dbReference>
<evidence type="ECO:0008006" key="4">
    <source>
        <dbReference type="Google" id="ProtNLM"/>
    </source>
</evidence>
<gene>
    <name evidence="2" type="ORF">A3B21_01185</name>
</gene>
<evidence type="ECO:0000313" key="2">
    <source>
        <dbReference type="EMBL" id="OGL81008.1"/>
    </source>
</evidence>
<dbReference type="GO" id="GO:0009052">
    <property type="term" value="P:pentose-phosphate shunt, non-oxidative branch"/>
    <property type="evidence" value="ECO:0007669"/>
    <property type="project" value="TreeGrafter"/>
</dbReference>
<dbReference type="InterPro" id="IPR036569">
    <property type="entry name" value="RpiB_LacA_LacB_sf"/>
</dbReference>